<evidence type="ECO:0000313" key="2">
    <source>
        <dbReference type="EMBL" id="CAN94203.1"/>
    </source>
</evidence>
<proteinExistence type="predicted"/>
<evidence type="ECO:0000313" key="3">
    <source>
        <dbReference type="Proteomes" id="UP000002139"/>
    </source>
</evidence>
<dbReference type="EMBL" id="AM746676">
    <property type="protein sequence ID" value="CAN94203.1"/>
    <property type="molecule type" value="Genomic_DNA"/>
</dbReference>
<protein>
    <submittedName>
        <fullName evidence="2">Uncharacterized protein</fullName>
    </submittedName>
</protein>
<dbReference type="AlphaFoldDB" id="A9EQZ9"/>
<sequence>MSTNVCSVSVRWTGATTSLTPGSLLDSLDPTMRLSFRCLGILASGLCAGCFIDGGRPGTEATDLVGGHYESGGDAAPEEETTPTPPQKDETDTSESNDEADSPPMETEGQAGGPMETEGEEDGPMEDGPPETEGGPIAPLQPDPSTGVHDPGTCSPATVQEGDDFCSARQVCTGNTITANCRTIGGVASCVCQDSFGGYDVSLPSLSSGVCGSILEACKVGNIAYGEPACAEPITQVFDGFCQTDRRCEVPLMVGAIDAFTYDDQQSYCTASSDGGMDCTCTTATRYTSYHLAENDLRAGCERALAVCASGDDASPFTESPSCAPSDQARAEDSCTMDTSCIYSADLGDGVTQTAAAGYIINCGKGTGDSAWGCGCWDNWNNVHFDIPNNTSGSGICANLAEPCKSLHPETVFRDATCSRVHRTASRGVCYSELDCQRPSSLGGLDVVLHAPLNISCKQEDPALGWQCECSAADRHVITVDAEDAMDACDTAAAPCQELAKQGATSATAE</sequence>
<feature type="compositionally biased region" description="Acidic residues" evidence="1">
    <location>
        <begin position="117"/>
        <end position="130"/>
    </location>
</feature>
<gene>
    <name evidence="2" type="ordered locus">sce4042</name>
</gene>
<name>A9EQZ9_SORC5</name>
<accession>A9EQZ9</accession>
<dbReference type="KEGG" id="scl:sce4042"/>
<feature type="region of interest" description="Disordered" evidence="1">
    <location>
        <begin position="62"/>
        <end position="156"/>
    </location>
</feature>
<feature type="compositionally biased region" description="Acidic residues" evidence="1">
    <location>
        <begin position="92"/>
        <end position="101"/>
    </location>
</feature>
<evidence type="ECO:0000256" key="1">
    <source>
        <dbReference type="SAM" id="MobiDB-lite"/>
    </source>
</evidence>
<keyword evidence="3" id="KW-1185">Reference proteome</keyword>
<dbReference type="HOGENOM" id="CLU_534095_0_0_7"/>
<dbReference type="Proteomes" id="UP000002139">
    <property type="component" value="Chromosome"/>
</dbReference>
<organism evidence="2 3">
    <name type="scientific">Sorangium cellulosum (strain So ce56)</name>
    <name type="common">Polyangium cellulosum (strain So ce56)</name>
    <dbReference type="NCBI Taxonomy" id="448385"/>
    <lineage>
        <taxon>Bacteria</taxon>
        <taxon>Pseudomonadati</taxon>
        <taxon>Myxococcota</taxon>
        <taxon>Polyangia</taxon>
        <taxon>Polyangiales</taxon>
        <taxon>Polyangiaceae</taxon>
        <taxon>Sorangium</taxon>
    </lineage>
</organism>
<reference evidence="2 3" key="1">
    <citation type="journal article" date="2007" name="Nat. Biotechnol.">
        <title>Complete genome sequence of the myxobacterium Sorangium cellulosum.</title>
        <authorList>
            <person name="Schneiker S."/>
            <person name="Perlova O."/>
            <person name="Kaiser O."/>
            <person name="Gerth K."/>
            <person name="Alici A."/>
            <person name="Altmeyer M.O."/>
            <person name="Bartels D."/>
            <person name="Bekel T."/>
            <person name="Beyer S."/>
            <person name="Bode E."/>
            <person name="Bode H.B."/>
            <person name="Bolten C.J."/>
            <person name="Choudhuri J.V."/>
            <person name="Doss S."/>
            <person name="Elnakady Y.A."/>
            <person name="Frank B."/>
            <person name="Gaigalat L."/>
            <person name="Goesmann A."/>
            <person name="Groeger C."/>
            <person name="Gross F."/>
            <person name="Jelsbak L."/>
            <person name="Jelsbak L."/>
            <person name="Kalinowski J."/>
            <person name="Kegler C."/>
            <person name="Knauber T."/>
            <person name="Konietzny S."/>
            <person name="Kopp M."/>
            <person name="Krause L."/>
            <person name="Krug D."/>
            <person name="Linke B."/>
            <person name="Mahmud T."/>
            <person name="Martinez-Arias R."/>
            <person name="McHardy A.C."/>
            <person name="Merai M."/>
            <person name="Meyer F."/>
            <person name="Mormann S."/>
            <person name="Munoz-Dorado J."/>
            <person name="Perez J."/>
            <person name="Pradella S."/>
            <person name="Rachid S."/>
            <person name="Raddatz G."/>
            <person name="Rosenau F."/>
            <person name="Rueckert C."/>
            <person name="Sasse F."/>
            <person name="Scharfe M."/>
            <person name="Schuster S.C."/>
            <person name="Suen G."/>
            <person name="Treuner-Lange A."/>
            <person name="Velicer G.J."/>
            <person name="Vorholter F.-J."/>
            <person name="Weissman K.J."/>
            <person name="Welch R.D."/>
            <person name="Wenzel S.C."/>
            <person name="Whitworth D.E."/>
            <person name="Wilhelm S."/>
            <person name="Wittmann C."/>
            <person name="Bloecker H."/>
            <person name="Puehler A."/>
            <person name="Mueller R."/>
        </authorList>
    </citation>
    <scope>NUCLEOTIDE SEQUENCE [LARGE SCALE GENOMIC DNA]</scope>
    <source>
        <strain evidence="3">So ce56</strain>
    </source>
</reference>